<feature type="region of interest" description="Disordered" evidence="1">
    <location>
        <begin position="90"/>
        <end position="112"/>
    </location>
</feature>
<evidence type="ECO:0000256" key="1">
    <source>
        <dbReference type="SAM" id="MobiDB-lite"/>
    </source>
</evidence>
<dbReference type="Proteomes" id="UP000596742">
    <property type="component" value="Unassembled WGS sequence"/>
</dbReference>
<sequence>MLGSVSMETKQQSEKRKEAAIFLAINVITDLNESVTTEAFSSSTATDHPASTTESTTGEVTCAVNCGAEFEGVEHVTVGRVDESRFSVNWEPRSGNDSSESEVIEKSRLVMC</sequence>
<dbReference type="EMBL" id="UYJE01004179">
    <property type="protein sequence ID" value="VDI25759.1"/>
    <property type="molecule type" value="Genomic_DNA"/>
</dbReference>
<reference evidence="2" key="1">
    <citation type="submission" date="2018-11" db="EMBL/GenBank/DDBJ databases">
        <authorList>
            <person name="Alioto T."/>
            <person name="Alioto T."/>
        </authorList>
    </citation>
    <scope>NUCLEOTIDE SEQUENCE</scope>
</reference>
<dbReference type="AlphaFoldDB" id="A0A8B6DVD4"/>
<feature type="compositionally biased region" description="Basic and acidic residues" evidence="1">
    <location>
        <begin position="103"/>
        <end position="112"/>
    </location>
</feature>
<evidence type="ECO:0000313" key="3">
    <source>
        <dbReference type="Proteomes" id="UP000596742"/>
    </source>
</evidence>
<evidence type="ECO:0000313" key="2">
    <source>
        <dbReference type="EMBL" id="VDI25759.1"/>
    </source>
</evidence>
<accession>A0A8B6DVD4</accession>
<organism evidence="2 3">
    <name type="scientific">Mytilus galloprovincialis</name>
    <name type="common">Mediterranean mussel</name>
    <dbReference type="NCBI Taxonomy" id="29158"/>
    <lineage>
        <taxon>Eukaryota</taxon>
        <taxon>Metazoa</taxon>
        <taxon>Spiralia</taxon>
        <taxon>Lophotrochozoa</taxon>
        <taxon>Mollusca</taxon>
        <taxon>Bivalvia</taxon>
        <taxon>Autobranchia</taxon>
        <taxon>Pteriomorphia</taxon>
        <taxon>Mytilida</taxon>
        <taxon>Mytiloidea</taxon>
        <taxon>Mytilidae</taxon>
        <taxon>Mytilinae</taxon>
        <taxon>Mytilus</taxon>
    </lineage>
</organism>
<proteinExistence type="predicted"/>
<name>A0A8B6DVD4_MYTGA</name>
<comment type="caution">
    <text evidence="2">The sequence shown here is derived from an EMBL/GenBank/DDBJ whole genome shotgun (WGS) entry which is preliminary data.</text>
</comment>
<gene>
    <name evidence="2" type="ORF">MGAL_10B070217</name>
</gene>
<keyword evidence="3" id="KW-1185">Reference proteome</keyword>
<protein>
    <submittedName>
        <fullName evidence="2">Uncharacterized protein</fullName>
    </submittedName>
</protein>